<dbReference type="InterPro" id="IPR006127">
    <property type="entry name" value="ZnuA-like"/>
</dbReference>
<dbReference type="InterPro" id="IPR050492">
    <property type="entry name" value="Bact_metal-bind_prot9"/>
</dbReference>
<evidence type="ECO:0000256" key="2">
    <source>
        <dbReference type="ARBA" id="ARBA00022448"/>
    </source>
</evidence>
<proteinExistence type="inferred from homology"/>
<dbReference type="Pfam" id="PF01297">
    <property type="entry name" value="ZnuA"/>
    <property type="match status" value="1"/>
</dbReference>
<dbReference type="GO" id="GO:0046872">
    <property type="term" value="F:metal ion binding"/>
    <property type="evidence" value="ECO:0007669"/>
    <property type="project" value="UniProtKB-KW"/>
</dbReference>
<keyword evidence="9" id="KW-1185">Reference proteome</keyword>
<dbReference type="EMBL" id="FOIT01000006">
    <property type="protein sequence ID" value="SEW14958.1"/>
    <property type="molecule type" value="Genomic_DNA"/>
</dbReference>
<evidence type="ECO:0000256" key="5">
    <source>
        <dbReference type="RuleBase" id="RU003512"/>
    </source>
</evidence>
<accession>A0A662Z503</accession>
<organism evidence="8 9">
    <name type="scientific">Aliicoccus persicus</name>
    <dbReference type="NCBI Taxonomy" id="930138"/>
    <lineage>
        <taxon>Bacteria</taxon>
        <taxon>Bacillati</taxon>
        <taxon>Bacillota</taxon>
        <taxon>Bacilli</taxon>
        <taxon>Bacillales</taxon>
        <taxon>Staphylococcaceae</taxon>
        <taxon>Aliicoccus</taxon>
    </lineage>
</organism>
<dbReference type="Proteomes" id="UP000243605">
    <property type="component" value="Unassembled WGS sequence"/>
</dbReference>
<dbReference type="InterPro" id="IPR006129">
    <property type="entry name" value="AdhesinB"/>
</dbReference>
<feature type="chain" id="PRO_5024916327" evidence="6">
    <location>
        <begin position="28"/>
        <end position="314"/>
    </location>
</feature>
<evidence type="ECO:0000256" key="6">
    <source>
        <dbReference type="SAM" id="SignalP"/>
    </source>
</evidence>
<keyword evidence="3" id="KW-0479">Metal-binding</keyword>
<dbReference type="PRINTS" id="PR00690">
    <property type="entry name" value="ADHESNFAMILY"/>
</dbReference>
<feature type="signal peptide" evidence="6">
    <location>
        <begin position="1"/>
        <end position="27"/>
    </location>
</feature>
<comment type="subcellular location">
    <subcellularLocation>
        <location evidence="1">Cell envelope</location>
    </subcellularLocation>
</comment>
<dbReference type="Gene3D" id="3.40.50.1980">
    <property type="entry name" value="Nitrogenase molybdenum iron protein domain"/>
    <property type="match status" value="2"/>
</dbReference>
<evidence type="ECO:0000313" key="7">
    <source>
        <dbReference type="EMBL" id="HJE19191.1"/>
    </source>
</evidence>
<dbReference type="PRINTS" id="PR00691">
    <property type="entry name" value="ADHESINB"/>
</dbReference>
<evidence type="ECO:0000256" key="4">
    <source>
        <dbReference type="ARBA" id="ARBA00022729"/>
    </source>
</evidence>
<evidence type="ECO:0000313" key="8">
    <source>
        <dbReference type="EMBL" id="SEW14958.1"/>
    </source>
</evidence>
<dbReference type="Proteomes" id="UP000763505">
    <property type="component" value="Unassembled WGS sequence"/>
</dbReference>
<comment type="similarity">
    <text evidence="5">Belongs to the bacterial solute-binding protein 9 family.</text>
</comment>
<dbReference type="EMBL" id="DYYI01000022">
    <property type="protein sequence ID" value="HJE19191.1"/>
    <property type="molecule type" value="Genomic_DNA"/>
</dbReference>
<dbReference type="RefSeq" id="WP_091476152.1">
    <property type="nucleotide sequence ID" value="NZ_FOIT01000006.1"/>
</dbReference>
<dbReference type="GO" id="GO:0007155">
    <property type="term" value="P:cell adhesion"/>
    <property type="evidence" value="ECO:0007669"/>
    <property type="project" value="InterPro"/>
</dbReference>
<protein>
    <submittedName>
        <fullName evidence="8">Manganese/zinc/iron transport system substrate-binding protein</fullName>
    </submittedName>
    <submittedName>
        <fullName evidence="7">Zinc ABC transporter substrate-binding protein</fullName>
    </submittedName>
</protein>
<keyword evidence="2 5" id="KW-0813">Transport</keyword>
<keyword evidence="4 6" id="KW-0732">Signal</keyword>
<name>A0A662Z503_9STAP</name>
<dbReference type="SUPFAM" id="SSF53807">
    <property type="entry name" value="Helical backbone' metal receptor"/>
    <property type="match status" value="1"/>
</dbReference>
<reference evidence="8 9" key="1">
    <citation type="submission" date="2016-10" db="EMBL/GenBank/DDBJ databases">
        <authorList>
            <person name="Varghese N."/>
            <person name="Submissions S."/>
        </authorList>
    </citation>
    <scope>NUCLEOTIDE SEQUENCE [LARGE SCALE GENOMIC DNA]</scope>
    <source>
        <strain evidence="8 9">IBRC-M10081</strain>
    </source>
</reference>
<reference evidence="7" key="2">
    <citation type="journal article" date="2021" name="PeerJ">
        <title>Extensive microbial diversity within the chicken gut microbiome revealed by metagenomics and culture.</title>
        <authorList>
            <person name="Gilroy R."/>
            <person name="Ravi A."/>
            <person name="Getino M."/>
            <person name="Pursley I."/>
            <person name="Horton D.L."/>
            <person name="Alikhan N.F."/>
            <person name="Baker D."/>
            <person name="Gharbi K."/>
            <person name="Hall N."/>
            <person name="Watson M."/>
            <person name="Adriaenssens E.M."/>
            <person name="Foster-Nyarko E."/>
            <person name="Jarju S."/>
            <person name="Secka A."/>
            <person name="Antonio M."/>
            <person name="Oren A."/>
            <person name="Chaudhuri R.R."/>
            <person name="La Ragione R."/>
            <person name="Hildebrand F."/>
            <person name="Pallen M.J."/>
        </authorList>
    </citation>
    <scope>NUCLEOTIDE SEQUENCE</scope>
    <source>
        <strain evidence="7">6019</strain>
    </source>
</reference>
<dbReference type="PANTHER" id="PTHR42953:SF1">
    <property type="entry name" value="METAL-BINDING PROTEIN HI_0362-RELATED"/>
    <property type="match status" value="1"/>
</dbReference>
<dbReference type="GO" id="GO:0030313">
    <property type="term" value="C:cell envelope"/>
    <property type="evidence" value="ECO:0007669"/>
    <property type="project" value="UniProtKB-SubCell"/>
</dbReference>
<dbReference type="AlphaFoldDB" id="A0A662Z503"/>
<evidence type="ECO:0000256" key="3">
    <source>
        <dbReference type="ARBA" id="ARBA00022723"/>
    </source>
</evidence>
<evidence type="ECO:0000313" key="9">
    <source>
        <dbReference type="Proteomes" id="UP000243605"/>
    </source>
</evidence>
<sequence>MRKIILSFSACALLAIIGLSQMSKVDAENNGGETSVAVTTTFIYDMVQVLEEDVEFFDVELIIPAGEDPHVYSPKASDLRALMEAEFVIYQGLDFEGRMMDLLETGISVADDLNADELEEMEEDEGDLVVDPHFWFDLDLYKEVMTNVKDTLVEHNPDGESQYEENLEAYFEELDDLDEYIVSRIEEIPEERRIVITPHDAFGYMESAYDLEVYAPQGFSTESEVSNQEISAIADLIIDNEVPAIFVETTTNPDRMKRLQEIVESAGHDVEVVSGNDVALLSDSLAVSGSFGDNFIDMYTHNIDVIVEHLKQKD</sequence>
<dbReference type="InterPro" id="IPR006128">
    <property type="entry name" value="Lipoprotein_PsaA-like"/>
</dbReference>
<dbReference type="GO" id="GO:0030001">
    <property type="term" value="P:metal ion transport"/>
    <property type="evidence" value="ECO:0007669"/>
    <property type="project" value="InterPro"/>
</dbReference>
<dbReference type="PANTHER" id="PTHR42953">
    <property type="entry name" value="HIGH-AFFINITY ZINC UPTAKE SYSTEM PROTEIN ZNUA-RELATED"/>
    <property type="match status" value="1"/>
</dbReference>
<dbReference type="OrthoDB" id="9793396at2"/>
<reference evidence="7" key="3">
    <citation type="submission" date="2021-09" db="EMBL/GenBank/DDBJ databases">
        <authorList>
            <person name="Gilroy R."/>
        </authorList>
    </citation>
    <scope>NUCLEOTIDE SEQUENCE</scope>
    <source>
        <strain evidence="7">6019</strain>
    </source>
</reference>
<gene>
    <name evidence="7" type="ORF">K8V35_02430</name>
    <name evidence="8" type="ORF">SAMN05192557_1838</name>
</gene>
<evidence type="ECO:0000256" key="1">
    <source>
        <dbReference type="ARBA" id="ARBA00004196"/>
    </source>
</evidence>